<comment type="caution">
    <text evidence="2">The sequence shown here is derived from an EMBL/GenBank/DDBJ whole genome shotgun (WGS) entry which is preliminary data.</text>
</comment>
<evidence type="ECO:0000313" key="3">
    <source>
        <dbReference type="Proteomes" id="UP001196870"/>
    </source>
</evidence>
<organism evidence="2 3">
    <name type="scientific">Plastoroseomonas hellenica</name>
    <dbReference type="NCBI Taxonomy" id="2687306"/>
    <lineage>
        <taxon>Bacteria</taxon>
        <taxon>Pseudomonadati</taxon>
        <taxon>Pseudomonadota</taxon>
        <taxon>Alphaproteobacteria</taxon>
        <taxon>Acetobacterales</taxon>
        <taxon>Acetobacteraceae</taxon>
        <taxon>Plastoroseomonas</taxon>
    </lineage>
</organism>
<proteinExistence type="inferred from homology"/>
<dbReference type="Gene3D" id="3.40.190.10">
    <property type="entry name" value="Periplasmic binding protein-like II"/>
    <property type="match status" value="1"/>
</dbReference>
<dbReference type="Gene3D" id="3.40.190.150">
    <property type="entry name" value="Bordetella uptake gene, domain 1"/>
    <property type="match status" value="1"/>
</dbReference>
<dbReference type="EMBL" id="JAAGBB010000009">
    <property type="protein sequence ID" value="MBR0664548.1"/>
    <property type="molecule type" value="Genomic_DNA"/>
</dbReference>
<dbReference type="InterPro" id="IPR005064">
    <property type="entry name" value="BUG"/>
</dbReference>
<name>A0ABS5EW80_9PROT</name>
<accession>A0ABS5EW80</accession>
<dbReference type="Proteomes" id="UP001196870">
    <property type="component" value="Unassembled WGS sequence"/>
</dbReference>
<sequence>MELPDMPSVILPRRALLGGAALLAAPAALRAQPAWPERPIRWIVNFPPAGAADILSRAMGDWFGNRLGQPIVIENRPGAGGMVGSDLLAKARGDTHMVMMSNAASHGIGPVLYANVPYDPLGDFTHLHLVGTFPSVLLVSPSFPARTLAEFIDRAKAPGGLQYASGGNGTMNHLVGQLLARAADVELTHVPYRGSAPAMTDVMGGQLPAVMESLPTAMGHIRAGRLRPLAVSEAERDPTLPEVPSFSEAGLPAVTSTNWFGFSAAAGIPAPIGARWQALIAEALASTMVKERFAAIGVRPGALAAAEYTALISGELTRWREVIRSGGIRAD</sequence>
<dbReference type="PANTHER" id="PTHR42928:SF5">
    <property type="entry name" value="BLR1237 PROTEIN"/>
    <property type="match status" value="1"/>
</dbReference>
<evidence type="ECO:0000256" key="1">
    <source>
        <dbReference type="ARBA" id="ARBA00006987"/>
    </source>
</evidence>
<dbReference type="PANTHER" id="PTHR42928">
    <property type="entry name" value="TRICARBOXYLATE-BINDING PROTEIN"/>
    <property type="match status" value="1"/>
</dbReference>
<keyword evidence="3" id="KW-1185">Reference proteome</keyword>
<dbReference type="CDD" id="cd07012">
    <property type="entry name" value="PBP2_Bug_TTT"/>
    <property type="match status" value="1"/>
</dbReference>
<dbReference type="Pfam" id="PF03401">
    <property type="entry name" value="TctC"/>
    <property type="match status" value="1"/>
</dbReference>
<reference evidence="3" key="1">
    <citation type="journal article" date="2021" name="Syst. Appl. Microbiol.">
        <title>Roseomonas hellenica sp. nov., isolated from roots of wild-growing Alkanna tinctoria.</title>
        <authorList>
            <person name="Rat A."/>
            <person name="Naranjo H.D."/>
            <person name="Lebbe L."/>
            <person name="Cnockaert M."/>
            <person name="Krigas N."/>
            <person name="Grigoriadou K."/>
            <person name="Maloupa E."/>
            <person name="Willems A."/>
        </authorList>
    </citation>
    <scope>NUCLEOTIDE SEQUENCE [LARGE SCALE GENOMIC DNA]</scope>
    <source>
        <strain evidence="3">LMG 31523</strain>
    </source>
</reference>
<dbReference type="InterPro" id="IPR042100">
    <property type="entry name" value="Bug_dom1"/>
</dbReference>
<evidence type="ECO:0000313" key="2">
    <source>
        <dbReference type="EMBL" id="MBR0664548.1"/>
    </source>
</evidence>
<dbReference type="SUPFAM" id="SSF53850">
    <property type="entry name" value="Periplasmic binding protein-like II"/>
    <property type="match status" value="1"/>
</dbReference>
<protein>
    <submittedName>
        <fullName evidence="2">Tripartite tricarboxylate transporter substrate binding protein</fullName>
    </submittedName>
</protein>
<gene>
    <name evidence="2" type="ORF">GXW71_09310</name>
</gene>
<dbReference type="PIRSF" id="PIRSF017082">
    <property type="entry name" value="YflP"/>
    <property type="match status" value="1"/>
</dbReference>
<comment type="similarity">
    <text evidence="1">Belongs to the UPF0065 (bug) family.</text>
</comment>